<evidence type="ECO:0000313" key="2">
    <source>
        <dbReference type="Proteomes" id="UP000662572"/>
    </source>
</evidence>
<dbReference type="Pfam" id="PF07370">
    <property type="entry name" value="DUF1489"/>
    <property type="match status" value="1"/>
</dbReference>
<gene>
    <name evidence="1" type="ORF">GCM10011273_32320</name>
</gene>
<reference evidence="1" key="1">
    <citation type="journal article" date="2014" name="Int. J. Syst. Evol. Microbiol.">
        <title>Complete genome sequence of Corynebacterium casei LMG S-19264T (=DSM 44701T), isolated from a smear-ripened cheese.</title>
        <authorList>
            <consortium name="US DOE Joint Genome Institute (JGI-PGF)"/>
            <person name="Walter F."/>
            <person name="Albersmeier A."/>
            <person name="Kalinowski J."/>
            <person name="Ruckert C."/>
        </authorList>
    </citation>
    <scope>NUCLEOTIDE SEQUENCE</scope>
    <source>
        <strain evidence="1">KCTC 32296</strain>
    </source>
</reference>
<reference evidence="1" key="2">
    <citation type="submission" date="2020-09" db="EMBL/GenBank/DDBJ databases">
        <authorList>
            <person name="Sun Q."/>
            <person name="Kim S."/>
        </authorList>
    </citation>
    <scope>NUCLEOTIDE SEQUENCE</scope>
    <source>
        <strain evidence="1">KCTC 32296</strain>
    </source>
</reference>
<name>A0A918QDR5_9CAUL</name>
<evidence type="ECO:0000313" key="1">
    <source>
        <dbReference type="EMBL" id="GGZ43076.1"/>
    </source>
</evidence>
<dbReference type="Proteomes" id="UP000662572">
    <property type="component" value="Unassembled WGS sequence"/>
</dbReference>
<dbReference type="AlphaFoldDB" id="A0A918QDR5"/>
<sequence length="139" mass="15576">MGQVHLIKLCVGVESVEELMDYEAHRGPTYPVHTRQTPKRAAELLDGGSLYWVIKGVILCRREIVDIESFEAADSPTGLPLCHIHVSSKPIFTEAMPRRPFQGWRYLLSKDAPRDIRDPRDAGDLPPDMVAALKEAGAW</sequence>
<evidence type="ECO:0008006" key="3">
    <source>
        <dbReference type="Google" id="ProtNLM"/>
    </source>
</evidence>
<protein>
    <recommendedName>
        <fullName evidence="3">DUF1489 family protein</fullName>
    </recommendedName>
</protein>
<accession>A0A918QDR5</accession>
<dbReference type="EMBL" id="BMZB01000006">
    <property type="protein sequence ID" value="GGZ43076.1"/>
    <property type="molecule type" value="Genomic_DNA"/>
</dbReference>
<dbReference type="RefSeq" id="WP_189488527.1">
    <property type="nucleotide sequence ID" value="NZ_BMZB01000006.1"/>
</dbReference>
<proteinExistence type="predicted"/>
<keyword evidence="2" id="KW-1185">Reference proteome</keyword>
<dbReference type="InterPro" id="IPR008320">
    <property type="entry name" value="UCP032025"/>
</dbReference>
<organism evidence="1 2">
    <name type="scientific">Asticcacaulis endophyticus</name>
    <dbReference type="NCBI Taxonomy" id="1395890"/>
    <lineage>
        <taxon>Bacteria</taxon>
        <taxon>Pseudomonadati</taxon>
        <taxon>Pseudomonadota</taxon>
        <taxon>Alphaproteobacteria</taxon>
        <taxon>Caulobacterales</taxon>
        <taxon>Caulobacteraceae</taxon>
        <taxon>Asticcacaulis</taxon>
    </lineage>
</organism>
<comment type="caution">
    <text evidence="1">The sequence shown here is derived from an EMBL/GenBank/DDBJ whole genome shotgun (WGS) entry which is preliminary data.</text>
</comment>
<dbReference type="PIRSF" id="PIRSF032025">
    <property type="entry name" value="UCP032025"/>
    <property type="match status" value="1"/>
</dbReference>